<dbReference type="InterPro" id="IPR032816">
    <property type="entry name" value="VTT_dom"/>
</dbReference>
<feature type="transmembrane region" description="Helical" evidence="6">
    <location>
        <begin position="87"/>
        <end position="109"/>
    </location>
</feature>
<dbReference type="Proteomes" id="UP000011575">
    <property type="component" value="Unassembled WGS sequence"/>
</dbReference>
<evidence type="ECO:0000313" key="8">
    <source>
        <dbReference type="EMBL" id="EMA67600.1"/>
    </source>
</evidence>
<feature type="transmembrane region" description="Helical" evidence="6">
    <location>
        <begin position="16"/>
        <end position="34"/>
    </location>
</feature>
<evidence type="ECO:0000259" key="7">
    <source>
        <dbReference type="Pfam" id="PF09335"/>
    </source>
</evidence>
<evidence type="ECO:0000256" key="5">
    <source>
        <dbReference type="ARBA" id="ARBA00023136"/>
    </source>
</evidence>
<evidence type="ECO:0000256" key="2">
    <source>
        <dbReference type="ARBA" id="ARBA00022475"/>
    </source>
</evidence>
<keyword evidence="2" id="KW-1003">Cell membrane</keyword>
<feature type="transmembrane region" description="Helical" evidence="6">
    <location>
        <begin position="54"/>
        <end position="75"/>
    </location>
</feature>
<dbReference type="PATRIC" id="fig|1230454.4.peg.1561"/>
<sequence>MTYMKLFSSPADRRRGVVAALVVVAAFVSLSLFVRRYGGFITDVDALRAWIRQFGALAPLVFIVIQAVQVVVAPVPGQVVALAAGYLFGPVAGTVYSLIGVIIGSAIAFSLAKRYGRSFVEDVVHEDVVERFDGFVDTVGIPGLLAFVAIPGLPDDAVCFLAGLTKWSLPTFLGVIAIGRLPAYVFTVYAGGELANGRIGSAIAILAVIVLASIVGYYKQESVRNLLARVEPRIPFR</sequence>
<comment type="caution">
    <text evidence="8">The sequence shown here is derived from an EMBL/GenBank/DDBJ whole genome shotgun (WGS) entry which is preliminary data.</text>
</comment>
<dbReference type="AlphaFoldDB" id="M0PFQ6"/>
<dbReference type="Pfam" id="PF09335">
    <property type="entry name" value="VTT_dom"/>
    <property type="match status" value="1"/>
</dbReference>
<organism evidence="8 9">
    <name type="scientific">Halorubrum aidingense JCM 13560</name>
    <dbReference type="NCBI Taxonomy" id="1230454"/>
    <lineage>
        <taxon>Archaea</taxon>
        <taxon>Methanobacteriati</taxon>
        <taxon>Methanobacteriota</taxon>
        <taxon>Stenosarchaea group</taxon>
        <taxon>Halobacteria</taxon>
        <taxon>Halobacteriales</taxon>
        <taxon>Haloferacaceae</taxon>
        <taxon>Halorubrum</taxon>
    </lineage>
</organism>
<keyword evidence="9" id="KW-1185">Reference proteome</keyword>
<keyword evidence="3 6" id="KW-0812">Transmembrane</keyword>
<dbReference type="PANTHER" id="PTHR12677">
    <property type="entry name" value="GOLGI APPARATUS MEMBRANE PROTEIN TVP38-RELATED"/>
    <property type="match status" value="1"/>
</dbReference>
<gene>
    <name evidence="8" type="ORF">C461_07734</name>
</gene>
<evidence type="ECO:0000256" key="6">
    <source>
        <dbReference type="SAM" id="Phobius"/>
    </source>
</evidence>
<comment type="subcellular location">
    <subcellularLocation>
        <location evidence="1">Cell membrane</location>
        <topology evidence="1">Multi-pass membrane protein</topology>
    </subcellularLocation>
</comment>
<reference evidence="8 9" key="1">
    <citation type="journal article" date="2014" name="PLoS Genet.">
        <title>Phylogenetically driven sequencing of extremely halophilic archaea reveals strategies for static and dynamic osmo-response.</title>
        <authorList>
            <person name="Becker E.A."/>
            <person name="Seitzer P.M."/>
            <person name="Tritt A."/>
            <person name="Larsen D."/>
            <person name="Krusor M."/>
            <person name="Yao A.I."/>
            <person name="Wu D."/>
            <person name="Madern D."/>
            <person name="Eisen J.A."/>
            <person name="Darling A.E."/>
            <person name="Facciotti M.T."/>
        </authorList>
    </citation>
    <scope>NUCLEOTIDE SEQUENCE [LARGE SCALE GENOMIC DNA]</scope>
    <source>
        <strain evidence="8 9">JCM 13560</strain>
    </source>
</reference>
<dbReference type="PANTHER" id="PTHR12677:SF49">
    <property type="entry name" value="TVP38_TMEM64 FAMILY MEMBRANE PROTEIN"/>
    <property type="match status" value="1"/>
</dbReference>
<feature type="transmembrane region" description="Helical" evidence="6">
    <location>
        <begin position="198"/>
        <end position="218"/>
    </location>
</feature>
<keyword evidence="5 6" id="KW-0472">Membrane</keyword>
<dbReference type="GO" id="GO:0005886">
    <property type="term" value="C:plasma membrane"/>
    <property type="evidence" value="ECO:0007669"/>
    <property type="project" value="UniProtKB-SubCell"/>
</dbReference>
<dbReference type="EMBL" id="AOJI01000022">
    <property type="protein sequence ID" value="EMA67600.1"/>
    <property type="molecule type" value="Genomic_DNA"/>
</dbReference>
<feature type="transmembrane region" description="Helical" evidence="6">
    <location>
        <begin position="172"/>
        <end position="192"/>
    </location>
</feature>
<evidence type="ECO:0000256" key="4">
    <source>
        <dbReference type="ARBA" id="ARBA00022989"/>
    </source>
</evidence>
<accession>M0PFQ6</accession>
<evidence type="ECO:0000313" key="9">
    <source>
        <dbReference type="Proteomes" id="UP000011575"/>
    </source>
</evidence>
<evidence type="ECO:0000256" key="3">
    <source>
        <dbReference type="ARBA" id="ARBA00022692"/>
    </source>
</evidence>
<evidence type="ECO:0000256" key="1">
    <source>
        <dbReference type="ARBA" id="ARBA00004651"/>
    </source>
</evidence>
<name>M0PFQ6_9EURY</name>
<feature type="domain" description="VTT" evidence="7">
    <location>
        <begin position="75"/>
        <end position="191"/>
    </location>
</feature>
<dbReference type="InterPro" id="IPR015414">
    <property type="entry name" value="TMEM64"/>
</dbReference>
<protein>
    <recommendedName>
        <fullName evidence="7">VTT domain-containing protein</fullName>
    </recommendedName>
</protein>
<keyword evidence="4 6" id="KW-1133">Transmembrane helix</keyword>
<proteinExistence type="predicted"/>